<keyword evidence="3" id="KW-1185">Reference proteome</keyword>
<reference evidence="2 3" key="1">
    <citation type="journal article" date="2018" name="G3 (Bethesda)">
        <title>Phylogenetic and Phylogenomic Definition of Rhizopus Species.</title>
        <authorList>
            <person name="Gryganskyi A.P."/>
            <person name="Golan J."/>
            <person name="Dolatabadi S."/>
            <person name="Mondo S."/>
            <person name="Robb S."/>
            <person name="Idnurm A."/>
            <person name="Muszewska A."/>
            <person name="Steczkiewicz K."/>
            <person name="Masonjones S."/>
            <person name="Liao H.L."/>
            <person name="Gajdeczka M.T."/>
            <person name="Anike F."/>
            <person name="Vuek A."/>
            <person name="Anishchenko I.M."/>
            <person name="Voigt K."/>
            <person name="de Hoog G.S."/>
            <person name="Smith M.E."/>
            <person name="Heitman J."/>
            <person name="Vilgalys R."/>
            <person name="Stajich J.E."/>
        </authorList>
    </citation>
    <scope>NUCLEOTIDE SEQUENCE [LARGE SCALE GENOMIC DNA]</scope>
    <source>
        <strain evidence="2 3">LSU 92-RS-03</strain>
    </source>
</reference>
<gene>
    <name evidence="2" type="ORF">CU098_009643</name>
</gene>
<dbReference type="Pfam" id="PF12898">
    <property type="entry name" value="Stc1"/>
    <property type="match status" value="1"/>
</dbReference>
<protein>
    <recommendedName>
        <fullName evidence="1">Stc1 domain-containing protein</fullName>
    </recommendedName>
</protein>
<comment type="caution">
    <text evidence="2">The sequence shown here is derived from an EMBL/GenBank/DDBJ whole genome shotgun (WGS) entry which is preliminary data.</text>
</comment>
<dbReference type="InterPro" id="IPR024630">
    <property type="entry name" value="Stc1"/>
</dbReference>
<evidence type="ECO:0000259" key="1">
    <source>
        <dbReference type="Pfam" id="PF12898"/>
    </source>
</evidence>
<dbReference type="AlphaFoldDB" id="A0A367J2F5"/>
<evidence type="ECO:0000313" key="2">
    <source>
        <dbReference type="EMBL" id="RCH84019.1"/>
    </source>
</evidence>
<dbReference type="OrthoDB" id="3514033at2759"/>
<name>A0A367J2F5_RHIST</name>
<feature type="non-terminal residue" evidence="2">
    <location>
        <position position="1"/>
    </location>
</feature>
<feature type="domain" description="Stc1" evidence="1">
    <location>
        <begin position="2"/>
        <end position="48"/>
    </location>
</feature>
<dbReference type="Proteomes" id="UP000253551">
    <property type="component" value="Unassembled WGS sequence"/>
</dbReference>
<evidence type="ECO:0000313" key="3">
    <source>
        <dbReference type="Proteomes" id="UP000253551"/>
    </source>
</evidence>
<sequence>KKTISCKKCTASQTTHLTCMLCSKTKTLDKFAKSQRRNQEKARCMQCIKKREEEDVWASDPDTESDEYGDFY</sequence>
<accession>A0A367J2F5</accession>
<dbReference type="STRING" id="4846.A0A367J2F5"/>
<proteinExistence type="predicted"/>
<organism evidence="2 3">
    <name type="scientific">Rhizopus stolonifer</name>
    <name type="common">Rhizopus nigricans</name>
    <dbReference type="NCBI Taxonomy" id="4846"/>
    <lineage>
        <taxon>Eukaryota</taxon>
        <taxon>Fungi</taxon>
        <taxon>Fungi incertae sedis</taxon>
        <taxon>Mucoromycota</taxon>
        <taxon>Mucoromycotina</taxon>
        <taxon>Mucoromycetes</taxon>
        <taxon>Mucorales</taxon>
        <taxon>Mucorineae</taxon>
        <taxon>Rhizopodaceae</taxon>
        <taxon>Rhizopus</taxon>
    </lineage>
</organism>
<dbReference type="EMBL" id="PJQM01004566">
    <property type="protein sequence ID" value="RCH84019.1"/>
    <property type="molecule type" value="Genomic_DNA"/>
</dbReference>